<sequence>MFTARRTLAVCVATWIISIAACIPALESIVYSECSSPDGIGLKPTCGAYVSSEGEEMYILLLNVCFFAVPCAFLSGIYFIIGRTLRSHDMLMASVSYQGASRTNSDANSEEEEETVRSKFLKIFSCAPCIKTNSKYDQGSTMQYFPIANPKRPLERNCANGNLSVESQVDGCGYIEVTIASRPPKRKQDQSNTDLPPIKEEEDECYSLQTHSLRLERTVKPIRQTPSPQSTLRSAARHRSHSMLIVMLGTVVVVFFVCWLPLRVIALWQIFVSDTAFSQVNLHVLMVFILCSRLLVYINSSINPLLYNLISTKFRRAFKSTVKCHEMTNKSTYSKPPSSSSAGCSGRTK</sequence>
<evidence type="ECO:0000256" key="8">
    <source>
        <dbReference type="SAM" id="MobiDB-lite"/>
    </source>
</evidence>
<comment type="subcellular location">
    <subcellularLocation>
        <location evidence="1">Membrane</location>
        <topology evidence="1">Multi-pass membrane protein</topology>
    </subcellularLocation>
</comment>
<feature type="chain" id="PRO_5040130321" evidence="10">
    <location>
        <begin position="23"/>
        <end position="349"/>
    </location>
</feature>
<keyword evidence="6 12" id="KW-0675">Receptor</keyword>
<proteinExistence type="predicted"/>
<dbReference type="PROSITE" id="PS50262">
    <property type="entry name" value="G_PROTEIN_RECEP_F1_2"/>
    <property type="match status" value="1"/>
</dbReference>
<dbReference type="Gene3D" id="1.20.1070.10">
    <property type="entry name" value="Rhodopsin 7-helix transmembrane proteins"/>
    <property type="match status" value="2"/>
</dbReference>
<evidence type="ECO:0000256" key="3">
    <source>
        <dbReference type="ARBA" id="ARBA00022989"/>
    </source>
</evidence>
<evidence type="ECO:0000256" key="4">
    <source>
        <dbReference type="ARBA" id="ARBA00023040"/>
    </source>
</evidence>
<keyword evidence="7" id="KW-0807">Transducer</keyword>
<feature type="transmembrane region" description="Helical" evidence="9">
    <location>
        <begin position="57"/>
        <end position="81"/>
    </location>
</feature>
<evidence type="ECO:0000259" key="11">
    <source>
        <dbReference type="PROSITE" id="PS50262"/>
    </source>
</evidence>
<evidence type="ECO:0000313" key="12">
    <source>
        <dbReference type="EMBL" id="KAJ8025964.1"/>
    </source>
</evidence>
<keyword evidence="3 9" id="KW-1133">Transmembrane helix</keyword>
<organism evidence="12 13">
    <name type="scientific">Holothuria leucospilota</name>
    <name type="common">Black long sea cucumber</name>
    <name type="synonym">Mertensiothuria leucospilota</name>
    <dbReference type="NCBI Taxonomy" id="206669"/>
    <lineage>
        <taxon>Eukaryota</taxon>
        <taxon>Metazoa</taxon>
        <taxon>Echinodermata</taxon>
        <taxon>Eleutherozoa</taxon>
        <taxon>Echinozoa</taxon>
        <taxon>Holothuroidea</taxon>
        <taxon>Aspidochirotacea</taxon>
        <taxon>Aspidochirotida</taxon>
        <taxon>Holothuriidae</taxon>
        <taxon>Holothuria</taxon>
    </lineage>
</organism>
<feature type="transmembrane region" description="Helical" evidence="9">
    <location>
        <begin position="243"/>
        <end position="262"/>
    </location>
</feature>
<dbReference type="PRINTS" id="PR00237">
    <property type="entry name" value="GPCRRHODOPSN"/>
</dbReference>
<dbReference type="Pfam" id="PF00001">
    <property type="entry name" value="7tm_1"/>
    <property type="match status" value="1"/>
</dbReference>
<dbReference type="GO" id="GO:0005886">
    <property type="term" value="C:plasma membrane"/>
    <property type="evidence" value="ECO:0007669"/>
    <property type="project" value="TreeGrafter"/>
</dbReference>
<accession>A0A9Q0YS96</accession>
<dbReference type="PROSITE" id="PS51257">
    <property type="entry name" value="PROKAR_LIPOPROTEIN"/>
    <property type="match status" value="1"/>
</dbReference>
<feature type="compositionally biased region" description="Low complexity" evidence="8">
    <location>
        <begin position="330"/>
        <end position="341"/>
    </location>
</feature>
<keyword evidence="4" id="KW-0297">G-protein coupled receptor</keyword>
<protein>
    <submittedName>
        <fullName evidence="12">Neurotensin receptor type 1</fullName>
    </submittedName>
</protein>
<keyword evidence="13" id="KW-1185">Reference proteome</keyword>
<dbReference type="PANTHER" id="PTHR24243:SF233">
    <property type="entry name" value="THYROTROPIN-RELEASING HORMONE RECEPTOR"/>
    <property type="match status" value="1"/>
</dbReference>
<name>A0A9Q0YS96_HOLLE</name>
<keyword evidence="2 9" id="KW-0812">Transmembrane</keyword>
<dbReference type="EMBL" id="JAIZAY010000017">
    <property type="protein sequence ID" value="KAJ8025964.1"/>
    <property type="molecule type" value="Genomic_DNA"/>
</dbReference>
<dbReference type="InterPro" id="IPR000276">
    <property type="entry name" value="GPCR_Rhodpsn"/>
</dbReference>
<reference evidence="12" key="1">
    <citation type="submission" date="2021-10" db="EMBL/GenBank/DDBJ databases">
        <title>Tropical sea cucumber genome reveals ecological adaptation and Cuvierian tubules defense mechanism.</title>
        <authorList>
            <person name="Chen T."/>
        </authorList>
    </citation>
    <scope>NUCLEOTIDE SEQUENCE</scope>
    <source>
        <strain evidence="12">Nanhai2018</strain>
        <tissue evidence="12">Muscle</tissue>
    </source>
</reference>
<gene>
    <name evidence="12" type="ORF">HOLleu_33677</name>
</gene>
<keyword evidence="10" id="KW-0732">Signal</keyword>
<feature type="transmembrane region" description="Helical" evidence="9">
    <location>
        <begin position="282"/>
        <end position="310"/>
    </location>
</feature>
<dbReference type="InterPro" id="IPR017452">
    <property type="entry name" value="GPCR_Rhodpsn_7TM"/>
</dbReference>
<dbReference type="Proteomes" id="UP001152320">
    <property type="component" value="Chromosome 17"/>
</dbReference>
<feature type="region of interest" description="Disordered" evidence="8">
    <location>
        <begin position="329"/>
        <end position="349"/>
    </location>
</feature>
<feature type="signal peptide" evidence="10">
    <location>
        <begin position="1"/>
        <end position="22"/>
    </location>
</feature>
<dbReference type="SUPFAM" id="SSF81321">
    <property type="entry name" value="Family A G protein-coupled receptor-like"/>
    <property type="match status" value="1"/>
</dbReference>
<dbReference type="PANTHER" id="PTHR24243">
    <property type="entry name" value="G-PROTEIN COUPLED RECEPTOR"/>
    <property type="match status" value="1"/>
</dbReference>
<evidence type="ECO:0000256" key="2">
    <source>
        <dbReference type="ARBA" id="ARBA00022692"/>
    </source>
</evidence>
<feature type="domain" description="G-protein coupled receptors family 1 profile" evidence="11">
    <location>
        <begin position="1"/>
        <end position="307"/>
    </location>
</feature>
<keyword evidence="5 9" id="KW-0472">Membrane</keyword>
<dbReference type="GO" id="GO:0004930">
    <property type="term" value="F:G protein-coupled receptor activity"/>
    <property type="evidence" value="ECO:0007669"/>
    <property type="project" value="UniProtKB-KW"/>
</dbReference>
<evidence type="ECO:0000256" key="9">
    <source>
        <dbReference type="SAM" id="Phobius"/>
    </source>
</evidence>
<dbReference type="OrthoDB" id="10036964at2759"/>
<evidence type="ECO:0000256" key="1">
    <source>
        <dbReference type="ARBA" id="ARBA00004141"/>
    </source>
</evidence>
<evidence type="ECO:0000313" key="13">
    <source>
        <dbReference type="Proteomes" id="UP001152320"/>
    </source>
</evidence>
<comment type="caution">
    <text evidence="12">The sequence shown here is derived from an EMBL/GenBank/DDBJ whole genome shotgun (WGS) entry which is preliminary data.</text>
</comment>
<evidence type="ECO:0000256" key="10">
    <source>
        <dbReference type="SAM" id="SignalP"/>
    </source>
</evidence>
<dbReference type="AlphaFoldDB" id="A0A9Q0YS96"/>
<evidence type="ECO:0000256" key="7">
    <source>
        <dbReference type="ARBA" id="ARBA00023224"/>
    </source>
</evidence>
<evidence type="ECO:0000256" key="5">
    <source>
        <dbReference type="ARBA" id="ARBA00023136"/>
    </source>
</evidence>
<evidence type="ECO:0000256" key="6">
    <source>
        <dbReference type="ARBA" id="ARBA00023170"/>
    </source>
</evidence>